<dbReference type="Proteomes" id="UP001195963">
    <property type="component" value="Unassembled WGS sequence"/>
</dbReference>
<feature type="domain" description="Leucine-binding protein" evidence="5">
    <location>
        <begin position="58"/>
        <end position="410"/>
    </location>
</feature>
<gene>
    <name evidence="6" type="ORF">K0625_06680</name>
</gene>
<evidence type="ECO:0000313" key="6">
    <source>
        <dbReference type="EMBL" id="MBW8183346.1"/>
    </source>
</evidence>
<dbReference type="EMBL" id="JAHZST010000004">
    <property type="protein sequence ID" value="MBW8183346.1"/>
    <property type="molecule type" value="Genomic_DNA"/>
</dbReference>
<comment type="similarity">
    <text evidence="1">Belongs to the leucine-binding protein family.</text>
</comment>
<dbReference type="PANTHER" id="PTHR47235:SF1">
    <property type="entry name" value="BLR6548 PROTEIN"/>
    <property type="match status" value="1"/>
</dbReference>
<proteinExistence type="inferred from homology"/>
<name>A0ABS7E2F1_9GAMM</name>
<dbReference type="PRINTS" id="PR00337">
    <property type="entry name" value="LEUILEVALBP"/>
</dbReference>
<dbReference type="Pfam" id="PF13458">
    <property type="entry name" value="Peripla_BP_6"/>
    <property type="match status" value="1"/>
</dbReference>
<dbReference type="Gene3D" id="3.40.50.2300">
    <property type="match status" value="2"/>
</dbReference>
<dbReference type="PANTHER" id="PTHR47235">
    <property type="entry name" value="BLR6548 PROTEIN"/>
    <property type="match status" value="1"/>
</dbReference>
<protein>
    <submittedName>
        <fullName evidence="6">ABC transporter substrate-binding protein</fullName>
    </submittedName>
</protein>
<keyword evidence="2" id="KW-0813">Transport</keyword>
<dbReference type="SUPFAM" id="SSF53822">
    <property type="entry name" value="Periplasmic binding protein-like I"/>
    <property type="match status" value="1"/>
</dbReference>
<dbReference type="InterPro" id="IPR028081">
    <property type="entry name" value="Leu-bd"/>
</dbReference>
<dbReference type="CDD" id="cd19978">
    <property type="entry name" value="PBP1_ABC_ligand_binding-like"/>
    <property type="match status" value="1"/>
</dbReference>
<evidence type="ECO:0000256" key="3">
    <source>
        <dbReference type="ARBA" id="ARBA00022729"/>
    </source>
</evidence>
<dbReference type="RefSeq" id="WP_220108987.1">
    <property type="nucleotide sequence ID" value="NZ_JAHZST010000004.1"/>
</dbReference>
<dbReference type="InterPro" id="IPR028082">
    <property type="entry name" value="Peripla_BP_I"/>
</dbReference>
<keyword evidence="3" id="KW-0732">Signal</keyword>
<comment type="caution">
    <text evidence="6">The sequence shown here is derived from an EMBL/GenBank/DDBJ whole genome shotgun (WGS) entry which is preliminary data.</text>
</comment>
<organism evidence="6 7">
    <name type="scientific">Shewanella nanhaiensis</name>
    <dbReference type="NCBI Taxonomy" id="2864872"/>
    <lineage>
        <taxon>Bacteria</taxon>
        <taxon>Pseudomonadati</taxon>
        <taxon>Pseudomonadota</taxon>
        <taxon>Gammaproteobacteria</taxon>
        <taxon>Alteromonadales</taxon>
        <taxon>Shewanellaceae</taxon>
        <taxon>Shewanella</taxon>
    </lineage>
</organism>
<evidence type="ECO:0000259" key="5">
    <source>
        <dbReference type="Pfam" id="PF13458"/>
    </source>
</evidence>
<dbReference type="InterPro" id="IPR000709">
    <property type="entry name" value="Leu_Ile_Val-bd"/>
</dbReference>
<accession>A0ABS7E2F1</accession>
<sequence length="426" mass="46327">MLKATRFSGRHYSVRLNFALLRHFQLSSLLLIFLSFIFAIGAEAWAQSSESKDNKGEILLGMSTALSGPAEQLGKNMLLGVNMQFEQENNQGGINGRKLRLIALDDGYEPNRTAPNMRTLIEKNKVLAVIGNVGTPTAISAIPIANEKQTLLFAPFTGAGVLRKTPPDRYIINYRASYAEETATMVDALIKHAGLKPEEIAFFTQRDGYGDAGYIGGITALLKNGLKSKSQVVHGRYERNTLSVDNALADIILAEVTPKAIIMVGAYAPCARFIKLARESGVNALFLNVSFVGSAPLAKQLGENIKGVVVTQVVPHPENLSLPVVKEYRDALKAFAPEALPSFGSLEGYIAAKIMTKALKTIGGKPTRESLIDALEALGKFDAGVGNPLYFDTNSHQASHMVWPTRLEKGKFVSFEWPDIASFVEQ</sequence>
<keyword evidence="4" id="KW-0029">Amino-acid transport</keyword>
<reference evidence="6 7" key="1">
    <citation type="submission" date="2021-07" db="EMBL/GenBank/DDBJ databases">
        <title>Shewanella sp. nov, isolated from SCS.</title>
        <authorList>
            <person name="Cao W.R."/>
        </authorList>
    </citation>
    <scope>NUCLEOTIDE SEQUENCE [LARGE SCALE GENOMIC DNA]</scope>
    <source>
        <strain evidence="6 7">NR704-98</strain>
    </source>
</reference>
<evidence type="ECO:0000256" key="1">
    <source>
        <dbReference type="ARBA" id="ARBA00010062"/>
    </source>
</evidence>
<keyword evidence="7" id="KW-1185">Reference proteome</keyword>
<evidence type="ECO:0000256" key="4">
    <source>
        <dbReference type="ARBA" id="ARBA00022970"/>
    </source>
</evidence>
<evidence type="ECO:0000256" key="2">
    <source>
        <dbReference type="ARBA" id="ARBA00022448"/>
    </source>
</evidence>
<evidence type="ECO:0000313" key="7">
    <source>
        <dbReference type="Proteomes" id="UP001195963"/>
    </source>
</evidence>